<evidence type="ECO:0000256" key="1">
    <source>
        <dbReference type="ARBA" id="ARBA00004141"/>
    </source>
</evidence>
<feature type="transmembrane region" description="Helical" evidence="9">
    <location>
        <begin position="524"/>
        <end position="542"/>
    </location>
</feature>
<feature type="transmembrane region" description="Helical" evidence="9">
    <location>
        <begin position="129"/>
        <end position="150"/>
    </location>
</feature>
<evidence type="ECO:0000256" key="4">
    <source>
        <dbReference type="ARBA" id="ARBA00022692"/>
    </source>
</evidence>
<dbReference type="EMBL" id="JAWDGP010000851">
    <property type="protein sequence ID" value="KAK3796733.1"/>
    <property type="molecule type" value="Genomic_DNA"/>
</dbReference>
<feature type="transmembrane region" description="Helical" evidence="9">
    <location>
        <begin position="103"/>
        <end position="123"/>
    </location>
</feature>
<dbReference type="Pfam" id="PF00083">
    <property type="entry name" value="Sugar_tr"/>
    <property type="match status" value="2"/>
</dbReference>
<dbReference type="CDD" id="cd17360">
    <property type="entry name" value="MFS_HMIT_like"/>
    <property type="match status" value="1"/>
</dbReference>
<feature type="domain" description="Major facilitator superfamily (MFS) profile" evidence="10">
    <location>
        <begin position="38"/>
        <end position="546"/>
    </location>
</feature>
<gene>
    <name evidence="11" type="ORF">RRG08_037497</name>
</gene>
<feature type="transmembrane region" description="Helical" evidence="9">
    <location>
        <begin position="71"/>
        <end position="91"/>
    </location>
</feature>
<feature type="transmembrane region" description="Helical" evidence="9">
    <location>
        <begin position="453"/>
        <end position="473"/>
    </location>
</feature>
<dbReference type="PANTHER" id="PTHR48020:SF12">
    <property type="entry name" value="PROTON MYO-INOSITOL COTRANSPORTER"/>
    <property type="match status" value="1"/>
</dbReference>
<dbReference type="InterPro" id="IPR050814">
    <property type="entry name" value="Myo-inositol_Transporter"/>
</dbReference>
<name>A0AAE1AZ37_9GAST</name>
<dbReference type="PRINTS" id="PR00171">
    <property type="entry name" value="SUGRTRNSPORT"/>
</dbReference>
<keyword evidence="6 9" id="KW-0472">Membrane</keyword>
<evidence type="ECO:0000313" key="12">
    <source>
        <dbReference type="Proteomes" id="UP001283361"/>
    </source>
</evidence>
<proteinExistence type="inferred from homology"/>
<comment type="subcellular location">
    <subcellularLocation>
        <location evidence="1">Membrane</location>
        <topology evidence="1">Multi-pass membrane protein</topology>
    </subcellularLocation>
</comment>
<dbReference type="AlphaFoldDB" id="A0AAE1AZ37"/>
<evidence type="ECO:0000256" key="6">
    <source>
        <dbReference type="ARBA" id="ARBA00023136"/>
    </source>
</evidence>
<keyword evidence="5 9" id="KW-1133">Transmembrane helix</keyword>
<evidence type="ECO:0000256" key="5">
    <source>
        <dbReference type="ARBA" id="ARBA00022989"/>
    </source>
</evidence>
<feature type="transmembrane region" description="Helical" evidence="9">
    <location>
        <begin position="192"/>
        <end position="213"/>
    </location>
</feature>
<reference evidence="11" key="1">
    <citation type="journal article" date="2023" name="G3 (Bethesda)">
        <title>A reference genome for the long-term kleptoplast-retaining sea slug Elysia crispata morphotype clarki.</title>
        <authorList>
            <person name="Eastman K.E."/>
            <person name="Pendleton A.L."/>
            <person name="Shaikh M.A."/>
            <person name="Suttiyut T."/>
            <person name="Ogas R."/>
            <person name="Tomko P."/>
            <person name="Gavelis G."/>
            <person name="Widhalm J.R."/>
            <person name="Wisecaver J.H."/>
        </authorList>
    </citation>
    <scope>NUCLEOTIDE SEQUENCE</scope>
    <source>
        <strain evidence="11">ECLA1</strain>
    </source>
</reference>
<comment type="similarity">
    <text evidence="2 7">Belongs to the major facilitator superfamily. Sugar transporter (TC 2.A.1.1) family.</text>
</comment>
<dbReference type="InterPro" id="IPR036259">
    <property type="entry name" value="MFS_trans_sf"/>
</dbReference>
<feature type="transmembrane region" description="Helical" evidence="9">
    <location>
        <begin position="351"/>
        <end position="371"/>
    </location>
</feature>
<feature type="transmembrane region" description="Helical" evidence="9">
    <location>
        <begin position="317"/>
        <end position="339"/>
    </location>
</feature>
<protein>
    <recommendedName>
        <fullName evidence="10">Major facilitator superfamily (MFS) profile domain-containing protein</fullName>
    </recommendedName>
</protein>
<feature type="compositionally biased region" description="Polar residues" evidence="8">
    <location>
        <begin position="9"/>
        <end position="18"/>
    </location>
</feature>
<sequence length="588" mass="63882">MGDIDPPSNDRTAQNSDSNRSDSSKHGEIHATCYIWMISAFAAIGGFLFGYDTGVVSGAMLLLKDEFSLSSYMQEIIVSSTIGAAFVFALIGGFLNDIFGRKVVTIIASFVFTVGAVLLAMAQNVIMLIIGRSILGIGIGFASMTVPMYIAESSPPHLRGGLVTVNSLFITGGQFVASLMDGAFSYIKPGGWRFMLGLAGVPSIIQFFGFFFLPESPRWLMKKGREVQARNVLIKLRGTTEVQDEMEEMRALVESEAQQANAGFLTILRIMRTPTVRRALIVGCGLQLFQQLSGINTVMYYSASIIEMAGIRSKRTAIWLTSLTSGINFVFTLVGLWLVEKIGRKKLIIGSLSGVCLSLVVLAVGFQLIAYHTPPVSRFDEEHKNDSCSSYKWCEDCIDDSSCGFCYHGKVGSINGSCLAKSSDKDTHSAYGLCEEGAEGHETWALDYCLTSYSWMAIFGLVLYLMFFAPGMGPMPWTINSEIYPLWARSTGNSLATATNWISNLVVSMTFLTLTETLTKSGTYWMFVGIAGLGLIFMAACVPETKGQKLEEVENLFSGPLCRCCGGQTGPGGAKHTQYKAVNPSDSS</sequence>
<feature type="transmembrane region" description="Helical" evidence="9">
    <location>
        <begin position="494"/>
        <end position="512"/>
    </location>
</feature>
<dbReference type="InterPro" id="IPR020846">
    <property type="entry name" value="MFS_dom"/>
</dbReference>
<evidence type="ECO:0000256" key="3">
    <source>
        <dbReference type="ARBA" id="ARBA00022448"/>
    </source>
</evidence>
<feature type="region of interest" description="Disordered" evidence="8">
    <location>
        <begin position="1"/>
        <end position="25"/>
    </location>
</feature>
<dbReference type="PROSITE" id="PS00217">
    <property type="entry name" value="SUGAR_TRANSPORT_2"/>
    <property type="match status" value="1"/>
</dbReference>
<dbReference type="Gene3D" id="1.20.1250.20">
    <property type="entry name" value="MFS general substrate transporter like domains"/>
    <property type="match status" value="2"/>
</dbReference>
<organism evidence="11 12">
    <name type="scientific">Elysia crispata</name>
    <name type="common">lettuce slug</name>
    <dbReference type="NCBI Taxonomy" id="231223"/>
    <lineage>
        <taxon>Eukaryota</taxon>
        <taxon>Metazoa</taxon>
        <taxon>Spiralia</taxon>
        <taxon>Lophotrochozoa</taxon>
        <taxon>Mollusca</taxon>
        <taxon>Gastropoda</taxon>
        <taxon>Heterobranchia</taxon>
        <taxon>Euthyneura</taxon>
        <taxon>Panpulmonata</taxon>
        <taxon>Sacoglossa</taxon>
        <taxon>Placobranchoidea</taxon>
        <taxon>Plakobranchidae</taxon>
        <taxon>Elysia</taxon>
    </lineage>
</organism>
<dbReference type="NCBIfam" id="TIGR00879">
    <property type="entry name" value="SP"/>
    <property type="match status" value="1"/>
</dbReference>
<evidence type="ECO:0000256" key="9">
    <source>
        <dbReference type="SAM" id="Phobius"/>
    </source>
</evidence>
<dbReference type="Proteomes" id="UP001283361">
    <property type="component" value="Unassembled WGS sequence"/>
</dbReference>
<dbReference type="InterPro" id="IPR005828">
    <property type="entry name" value="MFS_sugar_transport-like"/>
</dbReference>
<dbReference type="InterPro" id="IPR005829">
    <property type="entry name" value="Sugar_transporter_CS"/>
</dbReference>
<dbReference type="PANTHER" id="PTHR48020">
    <property type="entry name" value="PROTON MYO-INOSITOL COTRANSPORTER"/>
    <property type="match status" value="1"/>
</dbReference>
<dbReference type="FunFam" id="1.20.1250.20:FF:000177">
    <property type="entry name" value="proton myo-inositol cotransporter isoform X1"/>
    <property type="match status" value="1"/>
</dbReference>
<comment type="caution">
    <text evidence="11">The sequence shown here is derived from an EMBL/GenBank/DDBJ whole genome shotgun (WGS) entry which is preliminary data.</text>
</comment>
<dbReference type="GO" id="GO:0016324">
    <property type="term" value="C:apical plasma membrane"/>
    <property type="evidence" value="ECO:0007669"/>
    <property type="project" value="TreeGrafter"/>
</dbReference>
<dbReference type="SUPFAM" id="SSF103473">
    <property type="entry name" value="MFS general substrate transporter"/>
    <property type="match status" value="1"/>
</dbReference>
<evidence type="ECO:0000259" key="10">
    <source>
        <dbReference type="PROSITE" id="PS50850"/>
    </source>
</evidence>
<keyword evidence="4 9" id="KW-0812">Transmembrane</keyword>
<dbReference type="PROSITE" id="PS00216">
    <property type="entry name" value="SUGAR_TRANSPORT_1"/>
    <property type="match status" value="1"/>
</dbReference>
<accession>A0AAE1AZ37</accession>
<evidence type="ECO:0000256" key="8">
    <source>
        <dbReference type="SAM" id="MobiDB-lite"/>
    </source>
</evidence>
<dbReference type="GO" id="GO:0005366">
    <property type="term" value="F:myo-inositol:proton symporter activity"/>
    <property type="evidence" value="ECO:0007669"/>
    <property type="project" value="TreeGrafter"/>
</dbReference>
<keyword evidence="12" id="KW-1185">Reference proteome</keyword>
<evidence type="ECO:0000313" key="11">
    <source>
        <dbReference type="EMBL" id="KAK3796733.1"/>
    </source>
</evidence>
<evidence type="ECO:0000256" key="7">
    <source>
        <dbReference type="RuleBase" id="RU003346"/>
    </source>
</evidence>
<evidence type="ECO:0000256" key="2">
    <source>
        <dbReference type="ARBA" id="ARBA00010992"/>
    </source>
</evidence>
<feature type="transmembrane region" description="Helical" evidence="9">
    <location>
        <begin position="279"/>
        <end position="302"/>
    </location>
</feature>
<dbReference type="PROSITE" id="PS50850">
    <property type="entry name" value="MFS"/>
    <property type="match status" value="1"/>
</dbReference>
<dbReference type="InterPro" id="IPR003663">
    <property type="entry name" value="Sugar/inositol_transpt"/>
</dbReference>
<keyword evidence="3 7" id="KW-0813">Transport</keyword>